<accession>A0A1H8T0W2</accession>
<evidence type="ECO:0000256" key="2">
    <source>
        <dbReference type="SAM" id="SignalP"/>
    </source>
</evidence>
<organism evidence="4 5">
    <name type="scientific">Aquisalimonas asiatica</name>
    <dbReference type="NCBI Taxonomy" id="406100"/>
    <lineage>
        <taxon>Bacteria</taxon>
        <taxon>Pseudomonadati</taxon>
        <taxon>Pseudomonadota</taxon>
        <taxon>Gammaproteobacteria</taxon>
        <taxon>Chromatiales</taxon>
        <taxon>Ectothiorhodospiraceae</taxon>
        <taxon>Aquisalimonas</taxon>
    </lineage>
</organism>
<keyword evidence="5" id="KW-1185">Reference proteome</keyword>
<dbReference type="AlphaFoldDB" id="A0A1H8T0W2"/>
<evidence type="ECO:0000259" key="3">
    <source>
        <dbReference type="PROSITE" id="PS50846"/>
    </source>
</evidence>
<dbReference type="InterPro" id="IPR006121">
    <property type="entry name" value="HMA_dom"/>
</dbReference>
<feature type="chain" id="PRO_5011559778" evidence="2">
    <location>
        <begin position="23"/>
        <end position="96"/>
    </location>
</feature>
<dbReference type="EMBL" id="FOEG01000003">
    <property type="protein sequence ID" value="SEO84426.1"/>
    <property type="molecule type" value="Genomic_DNA"/>
</dbReference>
<dbReference type="PROSITE" id="PS50846">
    <property type="entry name" value="HMA_2"/>
    <property type="match status" value="1"/>
</dbReference>
<dbReference type="CDD" id="cd00371">
    <property type="entry name" value="HMA"/>
    <property type="match status" value="1"/>
</dbReference>
<keyword evidence="2" id="KW-0732">Signal</keyword>
<keyword evidence="1" id="KW-0479">Metal-binding</keyword>
<dbReference type="GO" id="GO:0046872">
    <property type="term" value="F:metal ion binding"/>
    <property type="evidence" value="ECO:0007669"/>
    <property type="project" value="UniProtKB-KW"/>
</dbReference>
<name>A0A1H8T0W2_9GAMM</name>
<reference evidence="4 5" key="1">
    <citation type="submission" date="2016-10" db="EMBL/GenBank/DDBJ databases">
        <authorList>
            <person name="de Groot N.N."/>
        </authorList>
    </citation>
    <scope>NUCLEOTIDE SEQUENCE [LARGE SCALE GENOMIC DNA]</scope>
    <source>
        <strain evidence="4 5">CGMCC 1.6291</strain>
    </source>
</reference>
<gene>
    <name evidence="4" type="ORF">SAMN04488052_103329</name>
</gene>
<evidence type="ECO:0000256" key="1">
    <source>
        <dbReference type="ARBA" id="ARBA00022723"/>
    </source>
</evidence>
<dbReference type="InterPro" id="IPR001802">
    <property type="entry name" value="MerP/CopZ"/>
</dbReference>
<protein>
    <submittedName>
        <fullName evidence="4">Mercuric ion binding protein</fullName>
    </submittedName>
</protein>
<dbReference type="STRING" id="406100.SAMN04488052_103329"/>
<dbReference type="FunFam" id="3.30.70.100:FF:000001">
    <property type="entry name" value="ATPase copper transporting beta"/>
    <property type="match status" value="1"/>
</dbReference>
<dbReference type="PRINTS" id="PR00946">
    <property type="entry name" value="HGSCAVENGER"/>
</dbReference>
<evidence type="ECO:0000313" key="5">
    <source>
        <dbReference type="Proteomes" id="UP000199657"/>
    </source>
</evidence>
<feature type="signal peptide" evidence="2">
    <location>
        <begin position="1"/>
        <end position="22"/>
    </location>
</feature>
<evidence type="ECO:0000313" key="4">
    <source>
        <dbReference type="EMBL" id="SEO84426.1"/>
    </source>
</evidence>
<dbReference type="RefSeq" id="WP_425425074.1">
    <property type="nucleotide sequence ID" value="NZ_FOEG01000003.1"/>
</dbReference>
<dbReference type="Gene3D" id="3.30.70.100">
    <property type="match status" value="1"/>
</dbReference>
<dbReference type="InterPro" id="IPR036163">
    <property type="entry name" value="HMA_dom_sf"/>
</dbReference>
<proteinExistence type="predicted"/>
<dbReference type="Proteomes" id="UP000199657">
    <property type="component" value="Unassembled WGS sequence"/>
</dbReference>
<sequence length="96" mass="10016">MKTFTTNAVLATLIGLSWAAAAQGAERTVTLEVEGMTCVTCPYMVEQSLKGVDGVVDASASMETGTAEVTFDDKRAEVEALTSATANAGFPSRVHE</sequence>
<dbReference type="SUPFAM" id="SSF55008">
    <property type="entry name" value="HMA, heavy metal-associated domain"/>
    <property type="match status" value="1"/>
</dbReference>
<feature type="domain" description="HMA" evidence="3">
    <location>
        <begin position="27"/>
        <end position="93"/>
    </location>
</feature>
<dbReference type="Pfam" id="PF00403">
    <property type="entry name" value="HMA"/>
    <property type="match status" value="1"/>
</dbReference>